<dbReference type="OrthoDB" id="4036408at2759"/>
<keyword evidence="1" id="KW-0175">Coiled coil</keyword>
<dbReference type="AlphaFoldDB" id="A0A1G4JIC3"/>
<keyword evidence="4" id="KW-1185">Reference proteome</keyword>
<evidence type="ECO:0000313" key="4">
    <source>
        <dbReference type="Proteomes" id="UP000191024"/>
    </source>
</evidence>
<dbReference type="Proteomes" id="UP000191024">
    <property type="component" value="Chromosome E"/>
</dbReference>
<evidence type="ECO:0000256" key="2">
    <source>
        <dbReference type="SAM" id="MobiDB-lite"/>
    </source>
</evidence>
<evidence type="ECO:0000256" key="1">
    <source>
        <dbReference type="SAM" id="Coils"/>
    </source>
</evidence>
<reference evidence="3 4" key="1">
    <citation type="submission" date="2016-03" db="EMBL/GenBank/DDBJ databases">
        <authorList>
            <person name="Devillers H."/>
        </authorList>
    </citation>
    <scope>NUCLEOTIDE SEQUENCE [LARGE SCALE GENOMIC DNA]</scope>
    <source>
        <strain evidence="3">CBS 11717</strain>
    </source>
</reference>
<gene>
    <name evidence="3" type="ORF">LAMI_0E00606G</name>
</gene>
<name>A0A1G4JIC3_9SACH</name>
<feature type="region of interest" description="Disordered" evidence="2">
    <location>
        <begin position="91"/>
        <end position="129"/>
    </location>
</feature>
<evidence type="ECO:0000313" key="3">
    <source>
        <dbReference type="EMBL" id="SCU90096.1"/>
    </source>
</evidence>
<organism evidence="3 4">
    <name type="scientific">Lachancea mirantina</name>
    <dbReference type="NCBI Taxonomy" id="1230905"/>
    <lineage>
        <taxon>Eukaryota</taxon>
        <taxon>Fungi</taxon>
        <taxon>Dikarya</taxon>
        <taxon>Ascomycota</taxon>
        <taxon>Saccharomycotina</taxon>
        <taxon>Saccharomycetes</taxon>
        <taxon>Saccharomycetales</taxon>
        <taxon>Saccharomycetaceae</taxon>
        <taxon>Lachancea</taxon>
    </lineage>
</organism>
<accession>A0A1G4JIC3</accession>
<dbReference type="EMBL" id="LT598465">
    <property type="protein sequence ID" value="SCU90096.1"/>
    <property type="molecule type" value="Genomic_DNA"/>
</dbReference>
<sequence length="263" mass="29758">MAESPNIAPSSEVLKELQAKRRALLESISCRKQERDQKIIQKHTQQEVTSAIYELTRLGYDFKRLLAESGVNKSFLKKQYELLNMPVTDNDHYDPIEKESSASAGDHHGELPRKRQHTNNETCAGPSYEIETNGVSLSNVELNVIDVGEASTKIARIQGKPDWLKNLVIQIESSDEEDAVQTDTSTIVPTQEQPLTPHLNLNAEMSRILMRLKIEILRLKRRAANTDDDSKLSASMVEILLAKKQDVCDDLDAFLKEFSRQDE</sequence>
<protein>
    <submittedName>
        <fullName evidence="3">LAMI_0E00606g1_1</fullName>
    </submittedName>
</protein>
<proteinExistence type="predicted"/>
<feature type="coiled-coil region" evidence="1">
    <location>
        <begin position="202"/>
        <end position="229"/>
    </location>
</feature>
<feature type="compositionally biased region" description="Basic and acidic residues" evidence="2">
    <location>
        <begin position="91"/>
        <end position="113"/>
    </location>
</feature>